<reference evidence="1" key="1">
    <citation type="submission" date="2023-03" db="EMBL/GenBank/DDBJ databases">
        <title>Massive genome expansion in bonnet fungi (Mycena s.s.) driven by repeated elements and novel gene families across ecological guilds.</title>
        <authorList>
            <consortium name="Lawrence Berkeley National Laboratory"/>
            <person name="Harder C.B."/>
            <person name="Miyauchi S."/>
            <person name="Viragh M."/>
            <person name="Kuo A."/>
            <person name="Thoen E."/>
            <person name="Andreopoulos B."/>
            <person name="Lu D."/>
            <person name="Skrede I."/>
            <person name="Drula E."/>
            <person name="Henrissat B."/>
            <person name="Morin E."/>
            <person name="Kohler A."/>
            <person name="Barry K."/>
            <person name="LaButti K."/>
            <person name="Morin E."/>
            <person name="Salamov A."/>
            <person name="Lipzen A."/>
            <person name="Mereny Z."/>
            <person name="Hegedus B."/>
            <person name="Baldrian P."/>
            <person name="Stursova M."/>
            <person name="Weitz H."/>
            <person name="Taylor A."/>
            <person name="Grigoriev I.V."/>
            <person name="Nagy L.G."/>
            <person name="Martin F."/>
            <person name="Kauserud H."/>
        </authorList>
    </citation>
    <scope>NUCLEOTIDE SEQUENCE</scope>
    <source>
        <strain evidence="1">9144</strain>
    </source>
</reference>
<sequence>MSTGTRRAVIPEAYLGGSLVADWQACGLASKTLCCGRIWGGKWEEIRVVDPHQKASHGFDRAVSLSRKLWELQSQAILLLPQPELPHSDGGLPGAISCYQTTGISYPGYRVMRSEAIPKYLSVKNLAGPRIIRIKYPSKMASEADEASCLSWLRAGFETGRITWFTSDFAKYAMRNYMTQNLKDNRLIRSPMLTRSSGVPSPASRKMSHQCQDLANRLQAPQAQAMVLSLGR</sequence>
<gene>
    <name evidence="1" type="ORF">GGX14DRAFT_398636</name>
</gene>
<dbReference type="AlphaFoldDB" id="A0AAD6V9Z0"/>
<evidence type="ECO:0000313" key="2">
    <source>
        <dbReference type="Proteomes" id="UP001219525"/>
    </source>
</evidence>
<comment type="caution">
    <text evidence="1">The sequence shown here is derived from an EMBL/GenBank/DDBJ whole genome shotgun (WGS) entry which is preliminary data.</text>
</comment>
<protein>
    <submittedName>
        <fullName evidence="1">Uncharacterized protein</fullName>
    </submittedName>
</protein>
<accession>A0AAD6V9Z0</accession>
<proteinExistence type="predicted"/>
<evidence type="ECO:0000313" key="1">
    <source>
        <dbReference type="EMBL" id="KAJ7203885.1"/>
    </source>
</evidence>
<organism evidence="1 2">
    <name type="scientific">Mycena pura</name>
    <dbReference type="NCBI Taxonomy" id="153505"/>
    <lineage>
        <taxon>Eukaryota</taxon>
        <taxon>Fungi</taxon>
        <taxon>Dikarya</taxon>
        <taxon>Basidiomycota</taxon>
        <taxon>Agaricomycotina</taxon>
        <taxon>Agaricomycetes</taxon>
        <taxon>Agaricomycetidae</taxon>
        <taxon>Agaricales</taxon>
        <taxon>Marasmiineae</taxon>
        <taxon>Mycenaceae</taxon>
        <taxon>Mycena</taxon>
    </lineage>
</organism>
<dbReference type="EMBL" id="JARJCW010000049">
    <property type="protein sequence ID" value="KAJ7203885.1"/>
    <property type="molecule type" value="Genomic_DNA"/>
</dbReference>
<dbReference type="Proteomes" id="UP001219525">
    <property type="component" value="Unassembled WGS sequence"/>
</dbReference>
<keyword evidence="2" id="KW-1185">Reference proteome</keyword>
<name>A0AAD6V9Z0_9AGAR</name>